<gene>
    <name evidence="1" type="ORF">RGE70_05800</name>
</gene>
<evidence type="ECO:0000313" key="1">
    <source>
        <dbReference type="EMBL" id="WOT06311.1"/>
    </source>
</evidence>
<name>A0ABZ0K3G4_9GAMM</name>
<proteinExistence type="predicted"/>
<evidence type="ECO:0000313" key="2">
    <source>
        <dbReference type="Proteomes" id="UP001529491"/>
    </source>
</evidence>
<organism evidence="1 2">
    <name type="scientific">Shewanella youngdeokensis</name>
    <dbReference type="NCBI Taxonomy" id="2999068"/>
    <lineage>
        <taxon>Bacteria</taxon>
        <taxon>Pseudomonadati</taxon>
        <taxon>Pseudomonadota</taxon>
        <taxon>Gammaproteobacteria</taxon>
        <taxon>Alteromonadales</taxon>
        <taxon>Shewanellaceae</taxon>
        <taxon>Shewanella</taxon>
    </lineage>
</organism>
<keyword evidence="2" id="KW-1185">Reference proteome</keyword>
<dbReference type="Proteomes" id="UP001529491">
    <property type="component" value="Chromosome"/>
</dbReference>
<accession>A0ABZ0K3G4</accession>
<dbReference type="RefSeq" id="WP_310470585.1">
    <property type="nucleotide sequence ID" value="NZ_CP136522.1"/>
</dbReference>
<sequence>MSGTSITNEVFLGDTYPIRQRNILYWALCQRFRTQTQMVVIDLPSSIPTLFSTACGFNIFQFTSLSLINAIGPWCFNESKTDDNIFNTNYLIGGRDIDWHHRQSFCGGASSDLGAKKIIPIRTIDSLFGGLKSLGWLHINDQEHLLEIIAAAKYTITTHQPMMTVVLSQSNSASILKAFIAFCTSIDYAVYDNKGQQLLAESELNGINGSDIFALHKTEVLPASLLSKLQASSNAAPAPERAAFREKLDIALVAQTSQGVDILESLIRNQQQLFTPSMLLSKNVYEKETFDGVEYHWTGPDAQTSFILPLPHSGQFHLQFNLFSSQAVAREMQAYLTIDGQKPRPISIPENGTIQYDFCVAAESFKGFVNIHLNVNKVAYIPDSGKHLGIAIEDIKIFWQENLQ</sequence>
<reference evidence="1 2" key="1">
    <citation type="submission" date="2023-10" db="EMBL/GenBank/DDBJ databases">
        <title>Complete genome sequence of Shewanella sp. DAU334.</title>
        <authorList>
            <person name="Lee Y.-S."/>
            <person name="Jeong H.-R."/>
            <person name="Hwang E.-J."/>
            <person name="Choi Y.-L."/>
            <person name="Kim G.-D."/>
        </authorList>
    </citation>
    <scope>NUCLEOTIDE SEQUENCE [LARGE SCALE GENOMIC DNA]</scope>
    <source>
        <strain evidence="1 2">DAU334</strain>
    </source>
</reference>
<protein>
    <submittedName>
        <fullName evidence="1">Uncharacterized protein</fullName>
    </submittedName>
</protein>
<dbReference type="EMBL" id="CP136522">
    <property type="protein sequence ID" value="WOT06311.1"/>
    <property type="molecule type" value="Genomic_DNA"/>
</dbReference>